<organism evidence="2 3">
    <name type="scientific">Paraglaciecola hydrolytica</name>
    <dbReference type="NCBI Taxonomy" id="1799789"/>
    <lineage>
        <taxon>Bacteria</taxon>
        <taxon>Pseudomonadati</taxon>
        <taxon>Pseudomonadota</taxon>
        <taxon>Gammaproteobacteria</taxon>
        <taxon>Alteromonadales</taxon>
        <taxon>Alteromonadaceae</taxon>
        <taxon>Paraglaciecola</taxon>
    </lineage>
</organism>
<dbReference type="Proteomes" id="UP000070299">
    <property type="component" value="Unassembled WGS sequence"/>
</dbReference>
<dbReference type="RefSeq" id="WP_068376743.1">
    <property type="nucleotide sequence ID" value="NZ_LSNE01000005.1"/>
</dbReference>
<accession>A0A136A2A7</accession>
<evidence type="ECO:0000313" key="3">
    <source>
        <dbReference type="Proteomes" id="UP000070299"/>
    </source>
</evidence>
<feature type="transmembrane region" description="Helical" evidence="1">
    <location>
        <begin position="30"/>
        <end position="52"/>
    </location>
</feature>
<reference evidence="3" key="1">
    <citation type="submission" date="2016-02" db="EMBL/GenBank/DDBJ databases">
        <authorList>
            <person name="Schultz-Johansen M."/>
            <person name="Glaring M.A."/>
            <person name="Bech P.K."/>
            <person name="Stougaard P."/>
        </authorList>
    </citation>
    <scope>NUCLEOTIDE SEQUENCE [LARGE SCALE GENOMIC DNA]</scope>
    <source>
        <strain evidence="3">S66</strain>
    </source>
</reference>
<comment type="caution">
    <text evidence="2">The sequence shown here is derived from an EMBL/GenBank/DDBJ whole genome shotgun (WGS) entry which is preliminary data.</text>
</comment>
<keyword evidence="1" id="KW-0812">Transmembrane</keyword>
<keyword evidence="1" id="KW-0472">Membrane</keyword>
<evidence type="ECO:0000256" key="1">
    <source>
        <dbReference type="SAM" id="Phobius"/>
    </source>
</evidence>
<dbReference type="EMBL" id="LSNE01000005">
    <property type="protein sequence ID" value="KXI29379.1"/>
    <property type="molecule type" value="Genomic_DNA"/>
</dbReference>
<evidence type="ECO:0000313" key="2">
    <source>
        <dbReference type="EMBL" id="KXI29379.1"/>
    </source>
</evidence>
<keyword evidence="1" id="KW-1133">Transmembrane helix</keyword>
<sequence>MGSLVHQGSVSDNTQLLSQPQFSLVPTSNVVGLMLLDILGFALILIGLALQYGSVTKLPGFLQFNYNGLALIAIGIIMTLPFFVLALKACHKAFRNISLS</sequence>
<protein>
    <recommendedName>
        <fullName evidence="4">DUF1418 domain-containing protein</fullName>
    </recommendedName>
</protein>
<proteinExistence type="predicted"/>
<evidence type="ECO:0008006" key="4">
    <source>
        <dbReference type="Google" id="ProtNLM"/>
    </source>
</evidence>
<gene>
    <name evidence="2" type="ORF">AX660_14690</name>
</gene>
<feature type="transmembrane region" description="Helical" evidence="1">
    <location>
        <begin position="64"/>
        <end position="87"/>
    </location>
</feature>
<keyword evidence="3" id="KW-1185">Reference proteome</keyword>
<dbReference type="AlphaFoldDB" id="A0A136A2A7"/>
<name>A0A136A2A7_9ALTE</name>